<name>A0A5N5SQN0_9CRUS</name>
<accession>A0A5N5SQN0</accession>
<comment type="caution">
    <text evidence="1">The sequence shown here is derived from an EMBL/GenBank/DDBJ whole genome shotgun (WGS) entry which is preliminary data.</text>
</comment>
<reference evidence="1 2" key="1">
    <citation type="journal article" date="2019" name="PLoS Biol.">
        <title>Sex chromosomes control vertical transmission of feminizing Wolbachia symbionts in an isopod.</title>
        <authorList>
            <person name="Becking T."/>
            <person name="Chebbi M.A."/>
            <person name="Giraud I."/>
            <person name="Moumen B."/>
            <person name="Laverre T."/>
            <person name="Caubet Y."/>
            <person name="Peccoud J."/>
            <person name="Gilbert C."/>
            <person name="Cordaux R."/>
        </authorList>
    </citation>
    <scope>NUCLEOTIDE SEQUENCE [LARGE SCALE GENOMIC DNA]</scope>
    <source>
        <strain evidence="1">ANa2</strain>
        <tissue evidence="1">Whole body excluding digestive tract and cuticle</tissue>
    </source>
</reference>
<protein>
    <submittedName>
        <fullName evidence="1">Uncharacterized protein</fullName>
    </submittedName>
</protein>
<gene>
    <name evidence="1" type="ORF">Anas_09917</name>
</gene>
<dbReference type="EMBL" id="SEYY01021353">
    <property type="protein sequence ID" value="KAB7496445.1"/>
    <property type="molecule type" value="Genomic_DNA"/>
</dbReference>
<evidence type="ECO:0000313" key="2">
    <source>
        <dbReference type="Proteomes" id="UP000326759"/>
    </source>
</evidence>
<dbReference type="AlphaFoldDB" id="A0A5N5SQN0"/>
<organism evidence="1 2">
    <name type="scientific">Armadillidium nasatum</name>
    <dbReference type="NCBI Taxonomy" id="96803"/>
    <lineage>
        <taxon>Eukaryota</taxon>
        <taxon>Metazoa</taxon>
        <taxon>Ecdysozoa</taxon>
        <taxon>Arthropoda</taxon>
        <taxon>Crustacea</taxon>
        <taxon>Multicrustacea</taxon>
        <taxon>Malacostraca</taxon>
        <taxon>Eumalacostraca</taxon>
        <taxon>Peracarida</taxon>
        <taxon>Isopoda</taxon>
        <taxon>Oniscidea</taxon>
        <taxon>Crinocheta</taxon>
        <taxon>Armadillidiidae</taxon>
        <taxon>Armadillidium</taxon>
    </lineage>
</organism>
<dbReference type="Proteomes" id="UP000326759">
    <property type="component" value="Unassembled WGS sequence"/>
</dbReference>
<proteinExistence type="predicted"/>
<evidence type="ECO:0000313" key="1">
    <source>
        <dbReference type="EMBL" id="KAB7496445.1"/>
    </source>
</evidence>
<sequence length="24" mass="2929">MVFVVRWSHVKVRYLEETSVLFFG</sequence>
<keyword evidence="2" id="KW-1185">Reference proteome</keyword>